<keyword evidence="1" id="KW-0472">Membrane</keyword>
<dbReference type="EMBL" id="LIAE01010745">
    <property type="protein sequence ID" value="PAV55867.1"/>
    <property type="molecule type" value="Genomic_DNA"/>
</dbReference>
<proteinExistence type="predicted"/>
<sequence>MLYSARSRRSDSVTARTIRHIGKAALFLPFLTILVFPIYHIINNIIAHRSKDGNVESVDHLYTPSFLHYRKQKEEQLPYDEEKKNAYGLLDIAKTAQNLASLAGKR</sequence>
<dbReference type="Proteomes" id="UP000218231">
    <property type="component" value="Unassembled WGS sequence"/>
</dbReference>
<keyword evidence="1" id="KW-1133">Transmembrane helix</keyword>
<evidence type="ECO:0000313" key="2">
    <source>
        <dbReference type="EMBL" id="PAV55867.1"/>
    </source>
</evidence>
<evidence type="ECO:0000313" key="3">
    <source>
        <dbReference type="Proteomes" id="UP000218231"/>
    </source>
</evidence>
<evidence type="ECO:0000256" key="1">
    <source>
        <dbReference type="SAM" id="Phobius"/>
    </source>
</evidence>
<name>A0A2A2J2M7_9BILA</name>
<keyword evidence="1" id="KW-0812">Transmembrane</keyword>
<comment type="caution">
    <text evidence="2">The sequence shown here is derived from an EMBL/GenBank/DDBJ whole genome shotgun (WGS) entry which is preliminary data.</text>
</comment>
<gene>
    <name evidence="2" type="ORF">WR25_24954</name>
</gene>
<keyword evidence="3" id="KW-1185">Reference proteome</keyword>
<reference evidence="2 3" key="1">
    <citation type="journal article" date="2017" name="Curr. Biol.">
        <title>Genome architecture and evolution of a unichromosomal asexual nematode.</title>
        <authorList>
            <person name="Fradin H."/>
            <person name="Zegar C."/>
            <person name="Gutwein M."/>
            <person name="Lucas J."/>
            <person name="Kovtun M."/>
            <person name="Corcoran D."/>
            <person name="Baugh L.R."/>
            <person name="Kiontke K."/>
            <person name="Gunsalus K."/>
            <person name="Fitch D.H."/>
            <person name="Piano F."/>
        </authorList>
    </citation>
    <scope>NUCLEOTIDE SEQUENCE [LARGE SCALE GENOMIC DNA]</scope>
    <source>
        <strain evidence="2">PF1309</strain>
    </source>
</reference>
<protein>
    <submittedName>
        <fullName evidence="2">Uncharacterized protein</fullName>
    </submittedName>
</protein>
<organism evidence="2 3">
    <name type="scientific">Diploscapter pachys</name>
    <dbReference type="NCBI Taxonomy" id="2018661"/>
    <lineage>
        <taxon>Eukaryota</taxon>
        <taxon>Metazoa</taxon>
        <taxon>Ecdysozoa</taxon>
        <taxon>Nematoda</taxon>
        <taxon>Chromadorea</taxon>
        <taxon>Rhabditida</taxon>
        <taxon>Rhabditina</taxon>
        <taxon>Rhabditomorpha</taxon>
        <taxon>Rhabditoidea</taxon>
        <taxon>Rhabditidae</taxon>
        <taxon>Diploscapter</taxon>
    </lineage>
</organism>
<feature type="transmembrane region" description="Helical" evidence="1">
    <location>
        <begin position="21"/>
        <end position="42"/>
    </location>
</feature>
<accession>A0A2A2J2M7</accession>
<dbReference type="AlphaFoldDB" id="A0A2A2J2M7"/>